<dbReference type="InterPro" id="IPR032088">
    <property type="entry name" value="SAT"/>
</dbReference>
<organism evidence="3 6">
    <name type="scientific">Phytophthora rubi</name>
    <dbReference type="NCBI Taxonomy" id="129364"/>
    <lineage>
        <taxon>Eukaryota</taxon>
        <taxon>Sar</taxon>
        <taxon>Stramenopiles</taxon>
        <taxon>Oomycota</taxon>
        <taxon>Peronosporomycetes</taxon>
        <taxon>Peronosporales</taxon>
        <taxon>Peronosporaceae</taxon>
        <taxon>Phytophthora</taxon>
    </lineage>
</organism>
<evidence type="ECO:0000256" key="1">
    <source>
        <dbReference type="ARBA" id="ARBA00022679"/>
    </source>
</evidence>
<keyword evidence="1" id="KW-0808">Transferase</keyword>
<evidence type="ECO:0000313" key="4">
    <source>
        <dbReference type="EMBL" id="KAE8968237.1"/>
    </source>
</evidence>
<dbReference type="InterPro" id="IPR016035">
    <property type="entry name" value="Acyl_Trfase/lysoPLipase"/>
</dbReference>
<dbReference type="InterPro" id="IPR001227">
    <property type="entry name" value="Ac_transferase_dom_sf"/>
</dbReference>
<protein>
    <recommendedName>
        <fullName evidence="2">Starter acyltransferase (SAT) domain-containing protein</fullName>
    </recommendedName>
</protein>
<dbReference type="Pfam" id="PF16073">
    <property type="entry name" value="SAT"/>
    <property type="match status" value="1"/>
</dbReference>
<evidence type="ECO:0000259" key="2">
    <source>
        <dbReference type="Pfam" id="PF16073"/>
    </source>
</evidence>
<dbReference type="InterPro" id="IPR050830">
    <property type="entry name" value="Fungal_FAS"/>
</dbReference>
<dbReference type="OrthoDB" id="124857at2759"/>
<dbReference type="Proteomes" id="UP000429607">
    <property type="component" value="Unassembled WGS sequence"/>
</dbReference>
<gene>
    <name evidence="4" type="ORF">PR001_g27855</name>
    <name evidence="3" type="ORF">PR002_g27884</name>
</gene>
<feature type="non-terminal residue" evidence="3">
    <location>
        <position position="239"/>
    </location>
</feature>
<dbReference type="Proteomes" id="UP000435112">
    <property type="component" value="Unassembled WGS sequence"/>
</dbReference>
<evidence type="ECO:0000313" key="5">
    <source>
        <dbReference type="Proteomes" id="UP000429607"/>
    </source>
</evidence>
<evidence type="ECO:0000313" key="6">
    <source>
        <dbReference type="Proteomes" id="UP000435112"/>
    </source>
</evidence>
<feature type="domain" description="Starter acyltransferase (SAT)" evidence="2">
    <location>
        <begin position="64"/>
        <end position="227"/>
    </location>
</feature>
<dbReference type="EMBL" id="QXFU01004592">
    <property type="protein sequence ID" value="KAE8968005.1"/>
    <property type="molecule type" value="Genomic_DNA"/>
</dbReference>
<dbReference type="GO" id="GO:0016740">
    <property type="term" value="F:transferase activity"/>
    <property type="evidence" value="ECO:0007669"/>
    <property type="project" value="UniProtKB-KW"/>
</dbReference>
<sequence>MTMARPAQTKKTIVTRTTKAGKRTRRVVTFTSTSTTGSTPTTATAVTKVAAAIGAGKYKFIPEFGGQGTSYWAELQKLYAASKSSSTTRAFIDSAAQALLEESSTDEAKASVAFEAVIDVHSWLQSLEVGDTPADLALDRVYFSMPLLVLTQCANYLNFLETAGVSHESVVKSSATAVGHSQGVVSAVIFSAAKTAKEFAEIGVSVLRYMFWQGLRAQETYDQLLTQYKQDGKKMENAG</sequence>
<dbReference type="AlphaFoldDB" id="A0A6A3HGM7"/>
<dbReference type="SUPFAM" id="SSF52151">
    <property type="entry name" value="FabD/lysophospholipase-like"/>
    <property type="match status" value="1"/>
</dbReference>
<dbReference type="PANTHER" id="PTHR10982">
    <property type="entry name" value="MALONYL COA-ACYL CARRIER PROTEIN TRANSACYLASE"/>
    <property type="match status" value="1"/>
</dbReference>
<comment type="caution">
    <text evidence="3">The sequence shown here is derived from an EMBL/GenBank/DDBJ whole genome shotgun (WGS) entry which is preliminary data.</text>
</comment>
<dbReference type="Gene3D" id="3.40.366.10">
    <property type="entry name" value="Malonyl-Coenzyme A Acyl Carrier Protein, domain 2"/>
    <property type="match status" value="1"/>
</dbReference>
<accession>A0A6A3HGM7</accession>
<proteinExistence type="predicted"/>
<evidence type="ECO:0000313" key="3">
    <source>
        <dbReference type="EMBL" id="KAE8968005.1"/>
    </source>
</evidence>
<reference evidence="5 6" key="1">
    <citation type="submission" date="2018-09" db="EMBL/GenBank/DDBJ databases">
        <title>Genomic investigation of the strawberry pathogen Phytophthora fragariae indicates pathogenicity is determined by transcriptional variation in three key races.</title>
        <authorList>
            <person name="Adams T.M."/>
            <person name="Armitage A.D."/>
            <person name="Sobczyk M.K."/>
            <person name="Bates H.J."/>
            <person name="Dunwell J.M."/>
            <person name="Nellist C.F."/>
            <person name="Harrison R.J."/>
        </authorList>
    </citation>
    <scope>NUCLEOTIDE SEQUENCE [LARGE SCALE GENOMIC DNA]</scope>
    <source>
        <strain evidence="4 5">SCRP249</strain>
        <strain evidence="3 6">SCRP324</strain>
    </source>
</reference>
<dbReference type="PANTHER" id="PTHR10982:SF21">
    <property type="entry name" value="FATTY ACID SYNTHASE SUBUNIT BETA"/>
    <property type="match status" value="1"/>
</dbReference>
<dbReference type="EMBL" id="QXFV01004700">
    <property type="protein sequence ID" value="KAE8968237.1"/>
    <property type="molecule type" value="Genomic_DNA"/>
</dbReference>
<name>A0A6A3HGM7_9STRA</name>